<accession>A0A7K1SVB0</accession>
<protein>
    <submittedName>
        <fullName evidence="2">Uncharacterized protein</fullName>
    </submittedName>
</protein>
<comment type="caution">
    <text evidence="2">The sequence shown here is derived from an EMBL/GenBank/DDBJ whole genome shotgun (WGS) entry which is preliminary data.</text>
</comment>
<dbReference type="AlphaFoldDB" id="A0A7K1SVB0"/>
<gene>
    <name evidence="2" type="ORF">GO621_06925</name>
</gene>
<evidence type="ECO:0000313" key="2">
    <source>
        <dbReference type="EMBL" id="MVN21266.1"/>
    </source>
</evidence>
<name>A0A7K1SVB0_9SPHI</name>
<dbReference type="EMBL" id="WPIK01000005">
    <property type="protein sequence ID" value="MVN21266.1"/>
    <property type="molecule type" value="Genomic_DNA"/>
</dbReference>
<evidence type="ECO:0000313" key="3">
    <source>
        <dbReference type="Proteomes" id="UP000462014"/>
    </source>
</evidence>
<reference evidence="2 3" key="1">
    <citation type="submission" date="2019-12" db="EMBL/GenBank/DDBJ databases">
        <title>Mucilaginibacter sp. HMF7410 genome sequencing and assembly.</title>
        <authorList>
            <person name="Kang H."/>
            <person name="Cha I."/>
            <person name="Kim H."/>
            <person name="Joh K."/>
        </authorList>
    </citation>
    <scope>NUCLEOTIDE SEQUENCE [LARGE SCALE GENOMIC DNA]</scope>
    <source>
        <strain evidence="2 3">HMF7410</strain>
    </source>
</reference>
<proteinExistence type="predicted"/>
<sequence>MKSDDNKGEDALKIALENERVQTWRDFEITTEHVAFLNQLNAFLSNTEEKIVKQAKQEILSMEQKLKDTTNLITDYEVFAEVVFFTKYSDGDPVFTARHPFGLHNVSNNDWGLLCDGEDWRESGWLPQLEKRCCYLMHELAYHSGIMQQIFDIDSIWIDIKVWDQSMFLYKNGEWQNQKSY</sequence>
<dbReference type="Proteomes" id="UP000462014">
    <property type="component" value="Unassembled WGS sequence"/>
</dbReference>
<keyword evidence="3" id="KW-1185">Reference proteome</keyword>
<organism evidence="2 3">
    <name type="scientific">Mucilaginibacter arboris</name>
    <dbReference type="NCBI Taxonomy" id="2682090"/>
    <lineage>
        <taxon>Bacteria</taxon>
        <taxon>Pseudomonadati</taxon>
        <taxon>Bacteroidota</taxon>
        <taxon>Sphingobacteriia</taxon>
        <taxon>Sphingobacteriales</taxon>
        <taxon>Sphingobacteriaceae</taxon>
        <taxon>Mucilaginibacter</taxon>
    </lineage>
</organism>
<feature type="coiled-coil region" evidence="1">
    <location>
        <begin position="45"/>
        <end position="72"/>
    </location>
</feature>
<dbReference type="RefSeq" id="WP_157565462.1">
    <property type="nucleotide sequence ID" value="NZ_WPIK01000005.1"/>
</dbReference>
<evidence type="ECO:0000256" key="1">
    <source>
        <dbReference type="SAM" id="Coils"/>
    </source>
</evidence>
<keyword evidence="1" id="KW-0175">Coiled coil</keyword>